<comment type="caution">
    <text evidence="1">The sequence shown here is derived from an EMBL/GenBank/DDBJ whole genome shotgun (WGS) entry which is preliminary data.</text>
</comment>
<evidence type="ECO:0000313" key="2">
    <source>
        <dbReference type="Proteomes" id="UP001175226"/>
    </source>
</evidence>
<evidence type="ECO:0008006" key="3">
    <source>
        <dbReference type="Google" id="ProtNLM"/>
    </source>
</evidence>
<reference evidence="1" key="1">
    <citation type="submission" date="2023-06" db="EMBL/GenBank/DDBJ databases">
        <authorList>
            <consortium name="Lawrence Berkeley National Laboratory"/>
            <person name="Ahrendt S."/>
            <person name="Sahu N."/>
            <person name="Indic B."/>
            <person name="Wong-Bajracharya J."/>
            <person name="Merenyi Z."/>
            <person name="Ke H.-M."/>
            <person name="Monk M."/>
            <person name="Kocsube S."/>
            <person name="Drula E."/>
            <person name="Lipzen A."/>
            <person name="Balint B."/>
            <person name="Henrissat B."/>
            <person name="Andreopoulos B."/>
            <person name="Martin F.M."/>
            <person name="Harder C.B."/>
            <person name="Rigling D."/>
            <person name="Ford K.L."/>
            <person name="Foster G.D."/>
            <person name="Pangilinan J."/>
            <person name="Papanicolaou A."/>
            <person name="Barry K."/>
            <person name="LaButti K."/>
            <person name="Viragh M."/>
            <person name="Koriabine M."/>
            <person name="Yan M."/>
            <person name="Riley R."/>
            <person name="Champramary S."/>
            <person name="Plett K.L."/>
            <person name="Tsai I.J."/>
            <person name="Slot J."/>
            <person name="Sipos G."/>
            <person name="Plett J."/>
            <person name="Nagy L.G."/>
            <person name="Grigoriev I.V."/>
        </authorList>
    </citation>
    <scope>NUCLEOTIDE SEQUENCE</scope>
    <source>
        <strain evidence="1">FPL87.14</strain>
    </source>
</reference>
<evidence type="ECO:0000313" key="1">
    <source>
        <dbReference type="EMBL" id="KAK0452460.1"/>
    </source>
</evidence>
<accession>A0AA39K2W9</accession>
<name>A0AA39K2W9_9AGAR</name>
<proteinExistence type="predicted"/>
<keyword evidence="2" id="KW-1185">Reference proteome</keyword>
<dbReference type="Proteomes" id="UP001175226">
    <property type="component" value="Unassembled WGS sequence"/>
</dbReference>
<gene>
    <name evidence="1" type="ORF">EV421DRAFT_1769060</name>
</gene>
<protein>
    <recommendedName>
        <fullName evidence="3">MYND-type domain-containing protein</fullName>
    </recommendedName>
</protein>
<sequence length="587" mass="67367">MPQPSTRRTAQRRRHWQEYSDDSFPCNDLIEVAFHETLQPSEILHQVRRNLSLISALDVHYDPARPVPEEELEELAVTLGASSACIHGIKRLVDADPKTIKPRILNQVIDLWPRLLPWIMLFFNQVVLRRPELLAETSDEDMLLTFSRTGACSGLVLSSFMLDLPSILHNSQDIISCVAQVWIVSSEYRLPFLSKLMPLFFARNGTLTKILVQTVKQEIPVARLTSVLSRLIRNIDCMGIAWDIMKGDMVIMQVFSEDPSLGLSFRLAKSTPWMCYILCRLFEGPVQNIEDEDDDRIIVATKCLYCIHLALSRGPLWTVQALKHTHLLRSLLKCTLTNPSTELSKGLSQVLHDITINLVWRTILRQVWKSLNKMDISVIDSPDFPSKLAKSWATLLDVTNHRWETRAKLHGDFKPNLCMNVECEAVDETGNMEAKLYRCSGCGLTFCSSSCQNAAGDTHWITCRQERIRRKNGYPEDVMRRDEPFLHCILLIDLQHEEELIEKETRDFYAKLSSDDKVLAVTCMDYRFAPMKVSVGHGKKYEASVNPAEWKREVERAKQSKKKGRLVLSIFPYGLTRKTSIEWIPLW</sequence>
<dbReference type="EMBL" id="JAUEPT010000004">
    <property type="protein sequence ID" value="KAK0452460.1"/>
    <property type="molecule type" value="Genomic_DNA"/>
</dbReference>
<dbReference type="AlphaFoldDB" id="A0AA39K2W9"/>
<organism evidence="1 2">
    <name type="scientific">Armillaria borealis</name>
    <dbReference type="NCBI Taxonomy" id="47425"/>
    <lineage>
        <taxon>Eukaryota</taxon>
        <taxon>Fungi</taxon>
        <taxon>Dikarya</taxon>
        <taxon>Basidiomycota</taxon>
        <taxon>Agaricomycotina</taxon>
        <taxon>Agaricomycetes</taxon>
        <taxon>Agaricomycetidae</taxon>
        <taxon>Agaricales</taxon>
        <taxon>Marasmiineae</taxon>
        <taxon>Physalacriaceae</taxon>
        <taxon>Armillaria</taxon>
    </lineage>
</organism>